<dbReference type="RefSeq" id="WP_289961345.1">
    <property type="nucleotide sequence ID" value="NZ_JAUEOZ010000001.1"/>
</dbReference>
<evidence type="ECO:0000259" key="8">
    <source>
        <dbReference type="Pfam" id="PF09335"/>
    </source>
</evidence>
<feature type="domain" description="VTT" evidence="8">
    <location>
        <begin position="40"/>
        <end position="165"/>
    </location>
</feature>
<keyword evidence="5 7" id="KW-1133">Transmembrane helix</keyword>
<dbReference type="Pfam" id="PF09335">
    <property type="entry name" value="VTT_dom"/>
    <property type="match status" value="1"/>
</dbReference>
<evidence type="ECO:0000256" key="3">
    <source>
        <dbReference type="ARBA" id="ARBA00022475"/>
    </source>
</evidence>
<proteinExistence type="inferred from homology"/>
<dbReference type="Proteomes" id="UP001169719">
    <property type="component" value="Unassembled WGS sequence"/>
</dbReference>
<feature type="transmembrane region" description="Helical" evidence="7">
    <location>
        <begin position="66"/>
        <end position="82"/>
    </location>
</feature>
<dbReference type="InterPro" id="IPR032816">
    <property type="entry name" value="VTT_dom"/>
</dbReference>
<protein>
    <submittedName>
        <fullName evidence="9">DedA family protein</fullName>
    </submittedName>
</protein>
<organism evidence="9 10">
    <name type="scientific">Vibrio agarivorans</name>
    <dbReference type="NCBI Taxonomy" id="153622"/>
    <lineage>
        <taxon>Bacteria</taxon>
        <taxon>Pseudomonadati</taxon>
        <taxon>Pseudomonadota</taxon>
        <taxon>Gammaproteobacteria</taxon>
        <taxon>Vibrionales</taxon>
        <taxon>Vibrionaceae</taxon>
        <taxon>Vibrio</taxon>
    </lineage>
</organism>
<feature type="transmembrane region" description="Helical" evidence="7">
    <location>
        <begin position="143"/>
        <end position="164"/>
    </location>
</feature>
<dbReference type="InterPro" id="IPR032818">
    <property type="entry name" value="DedA-like"/>
</dbReference>
<keyword evidence="4 7" id="KW-0812">Transmembrane</keyword>
<keyword evidence="10" id="KW-1185">Reference proteome</keyword>
<accession>A0ABT7XZK0</accession>
<evidence type="ECO:0000256" key="4">
    <source>
        <dbReference type="ARBA" id="ARBA00022692"/>
    </source>
</evidence>
<sequence>METLTALVTGDFDIVRSSQYLLLILAIILFLESAFVFLPLPGDSLVIFAGGMIAIGAIEPLETVKYLAFAASCGGLIAYWQGRALRQSKLTSLIEKVLPNGALERAKTLLTKYGFLSLFVSRFVPFVRVLTPMLMGVSKLSPLKMFVTNISSCLLWLCTLLIFGKLTMMNPVLEAYQPLMIKTLMGFSFALMLLAALGIVARYFKRT</sequence>
<evidence type="ECO:0000256" key="6">
    <source>
        <dbReference type="ARBA" id="ARBA00023136"/>
    </source>
</evidence>
<evidence type="ECO:0000256" key="7">
    <source>
        <dbReference type="RuleBase" id="RU367016"/>
    </source>
</evidence>
<evidence type="ECO:0000256" key="1">
    <source>
        <dbReference type="ARBA" id="ARBA00004651"/>
    </source>
</evidence>
<evidence type="ECO:0000256" key="5">
    <source>
        <dbReference type="ARBA" id="ARBA00022989"/>
    </source>
</evidence>
<dbReference type="PANTHER" id="PTHR30353:SF11">
    <property type="entry name" value="INNER MEMBRANE PROTEIN YQJA"/>
    <property type="match status" value="1"/>
</dbReference>
<dbReference type="EMBL" id="JAUEOZ010000001">
    <property type="protein sequence ID" value="MDN2481208.1"/>
    <property type="molecule type" value="Genomic_DNA"/>
</dbReference>
<feature type="transmembrane region" description="Helical" evidence="7">
    <location>
        <begin position="20"/>
        <end position="38"/>
    </location>
</feature>
<dbReference type="PANTHER" id="PTHR30353">
    <property type="entry name" value="INNER MEMBRANE PROTEIN DEDA-RELATED"/>
    <property type="match status" value="1"/>
</dbReference>
<gene>
    <name evidence="9" type="ORF">QWJ08_07350</name>
</gene>
<comment type="caution">
    <text evidence="9">The sequence shown here is derived from an EMBL/GenBank/DDBJ whole genome shotgun (WGS) entry which is preliminary data.</text>
</comment>
<reference evidence="9" key="1">
    <citation type="submission" date="2024-05" db="EMBL/GenBank/DDBJ databases">
        <title>Genome Sequences of Four Agar- Degrading Marine Bacteria.</title>
        <authorList>
            <person name="Phillips E.K."/>
            <person name="Shaffer J.C."/>
            <person name="Henson M.W."/>
            <person name="Temperton B."/>
            <person name="Thrash C.J."/>
            <person name="Martin M.O."/>
        </authorList>
    </citation>
    <scope>NUCLEOTIDE SEQUENCE</scope>
    <source>
        <strain evidence="9">EKP203</strain>
    </source>
</reference>
<name>A0ABT7XZK0_9VIBR</name>
<keyword evidence="3 7" id="KW-1003">Cell membrane</keyword>
<comment type="subcellular location">
    <subcellularLocation>
        <location evidence="1 7">Cell membrane</location>
        <topology evidence="1 7">Multi-pass membrane protein</topology>
    </subcellularLocation>
</comment>
<evidence type="ECO:0000256" key="2">
    <source>
        <dbReference type="ARBA" id="ARBA00010792"/>
    </source>
</evidence>
<evidence type="ECO:0000313" key="10">
    <source>
        <dbReference type="Proteomes" id="UP001169719"/>
    </source>
</evidence>
<evidence type="ECO:0000313" key="9">
    <source>
        <dbReference type="EMBL" id="MDN2481208.1"/>
    </source>
</evidence>
<keyword evidence="6 7" id="KW-0472">Membrane</keyword>
<feature type="transmembrane region" description="Helical" evidence="7">
    <location>
        <begin position="184"/>
        <end position="204"/>
    </location>
</feature>
<comment type="similarity">
    <text evidence="2 7">Belongs to the DedA family.</text>
</comment>